<accession>A0A151NTY7</accession>
<comment type="caution">
    <text evidence="1">The sequence shown here is derived from an EMBL/GenBank/DDBJ whole genome shotgun (WGS) entry which is preliminary data.</text>
</comment>
<sequence>MIRKWRVSEESVIWMKPGRTVAPSEGMKPAKFQGVRCIGFCESAPQTVERCTQLLRNQLCGYEQPFSDKE</sequence>
<evidence type="ECO:0000313" key="1">
    <source>
        <dbReference type="EMBL" id="KYO40029.1"/>
    </source>
</evidence>
<dbReference type="AlphaFoldDB" id="A0A151NTY7"/>
<dbReference type="Proteomes" id="UP000050525">
    <property type="component" value="Unassembled WGS sequence"/>
</dbReference>
<name>A0A151NTY7_ALLMI</name>
<dbReference type="EMBL" id="AKHW03002098">
    <property type="protein sequence ID" value="KYO40029.1"/>
    <property type="molecule type" value="Genomic_DNA"/>
</dbReference>
<keyword evidence="2" id="KW-1185">Reference proteome</keyword>
<evidence type="ECO:0000313" key="2">
    <source>
        <dbReference type="Proteomes" id="UP000050525"/>
    </source>
</evidence>
<organism evidence="1 2">
    <name type="scientific">Alligator mississippiensis</name>
    <name type="common">American alligator</name>
    <dbReference type="NCBI Taxonomy" id="8496"/>
    <lineage>
        <taxon>Eukaryota</taxon>
        <taxon>Metazoa</taxon>
        <taxon>Chordata</taxon>
        <taxon>Craniata</taxon>
        <taxon>Vertebrata</taxon>
        <taxon>Euteleostomi</taxon>
        <taxon>Archelosauria</taxon>
        <taxon>Archosauria</taxon>
        <taxon>Crocodylia</taxon>
        <taxon>Alligatoridae</taxon>
        <taxon>Alligatorinae</taxon>
        <taxon>Alligator</taxon>
    </lineage>
</organism>
<protein>
    <submittedName>
        <fullName evidence="1">Uncharacterized protein</fullName>
    </submittedName>
</protein>
<proteinExistence type="predicted"/>
<gene>
    <name evidence="1" type="ORF">Y1Q_0006563</name>
</gene>
<reference evidence="1 2" key="1">
    <citation type="journal article" date="2012" name="Genome Biol.">
        <title>Sequencing three crocodilian genomes to illuminate the evolution of archosaurs and amniotes.</title>
        <authorList>
            <person name="St John J.A."/>
            <person name="Braun E.L."/>
            <person name="Isberg S.R."/>
            <person name="Miles L.G."/>
            <person name="Chong A.Y."/>
            <person name="Gongora J."/>
            <person name="Dalzell P."/>
            <person name="Moran C."/>
            <person name="Bed'hom B."/>
            <person name="Abzhanov A."/>
            <person name="Burgess S.C."/>
            <person name="Cooksey A.M."/>
            <person name="Castoe T.A."/>
            <person name="Crawford N.G."/>
            <person name="Densmore L.D."/>
            <person name="Drew J.C."/>
            <person name="Edwards S.V."/>
            <person name="Faircloth B.C."/>
            <person name="Fujita M.K."/>
            <person name="Greenwold M.J."/>
            <person name="Hoffmann F.G."/>
            <person name="Howard J.M."/>
            <person name="Iguchi T."/>
            <person name="Janes D.E."/>
            <person name="Khan S.Y."/>
            <person name="Kohno S."/>
            <person name="de Koning A.J."/>
            <person name="Lance S.L."/>
            <person name="McCarthy F.M."/>
            <person name="McCormack J.E."/>
            <person name="Merchant M.E."/>
            <person name="Peterson D.G."/>
            <person name="Pollock D.D."/>
            <person name="Pourmand N."/>
            <person name="Raney B.J."/>
            <person name="Roessler K.A."/>
            <person name="Sanford J.R."/>
            <person name="Sawyer R.H."/>
            <person name="Schmidt C.J."/>
            <person name="Triplett E.W."/>
            <person name="Tuberville T.D."/>
            <person name="Venegas-Anaya M."/>
            <person name="Howard J.T."/>
            <person name="Jarvis E.D."/>
            <person name="Guillette L.J.Jr."/>
            <person name="Glenn T.C."/>
            <person name="Green R.E."/>
            <person name="Ray D.A."/>
        </authorList>
    </citation>
    <scope>NUCLEOTIDE SEQUENCE [LARGE SCALE GENOMIC DNA]</scope>
    <source>
        <strain evidence="1">KSC_2009_1</strain>
    </source>
</reference>